<dbReference type="AlphaFoldDB" id="A0A8H7SC39"/>
<dbReference type="InterPro" id="IPR029070">
    <property type="entry name" value="Chitinase_insertion_sf"/>
</dbReference>
<feature type="domain" description="GH18" evidence="2">
    <location>
        <begin position="68"/>
        <end position="434"/>
    </location>
</feature>
<evidence type="ECO:0000256" key="1">
    <source>
        <dbReference type="SAM" id="SignalP"/>
    </source>
</evidence>
<dbReference type="PANTHER" id="PTHR11177:SF392">
    <property type="entry name" value="HAP41P"/>
    <property type="match status" value="1"/>
</dbReference>
<feature type="signal peptide" evidence="1">
    <location>
        <begin position="1"/>
        <end position="25"/>
    </location>
</feature>
<dbReference type="SUPFAM" id="SSF51445">
    <property type="entry name" value="(Trans)glycosidases"/>
    <property type="match status" value="1"/>
</dbReference>
<dbReference type="InterPro" id="IPR050314">
    <property type="entry name" value="Glycosyl_Hydrlase_18"/>
</dbReference>
<dbReference type="SUPFAM" id="SSF54556">
    <property type="entry name" value="Chitinase insertion domain"/>
    <property type="match status" value="1"/>
</dbReference>
<dbReference type="PROSITE" id="PS51257">
    <property type="entry name" value="PROKAR_LIPOPROTEIN"/>
    <property type="match status" value="1"/>
</dbReference>
<accession>A0A8H7SC39</accession>
<organism evidence="3 4">
    <name type="scientific">Circinella minor</name>
    <dbReference type="NCBI Taxonomy" id="1195481"/>
    <lineage>
        <taxon>Eukaryota</taxon>
        <taxon>Fungi</taxon>
        <taxon>Fungi incertae sedis</taxon>
        <taxon>Mucoromycota</taxon>
        <taxon>Mucoromycotina</taxon>
        <taxon>Mucoromycetes</taxon>
        <taxon>Mucorales</taxon>
        <taxon>Lichtheimiaceae</taxon>
        <taxon>Circinella</taxon>
    </lineage>
</organism>
<dbReference type="GO" id="GO:0006032">
    <property type="term" value="P:chitin catabolic process"/>
    <property type="evidence" value="ECO:0007669"/>
    <property type="project" value="TreeGrafter"/>
</dbReference>
<dbReference type="GO" id="GO:0005975">
    <property type="term" value="P:carbohydrate metabolic process"/>
    <property type="evidence" value="ECO:0007669"/>
    <property type="project" value="InterPro"/>
</dbReference>
<keyword evidence="4" id="KW-1185">Reference proteome</keyword>
<evidence type="ECO:0000259" key="2">
    <source>
        <dbReference type="PROSITE" id="PS51910"/>
    </source>
</evidence>
<dbReference type="InterPro" id="IPR001223">
    <property type="entry name" value="Glyco_hydro18_cat"/>
</dbReference>
<dbReference type="PANTHER" id="PTHR11177">
    <property type="entry name" value="CHITINASE"/>
    <property type="match status" value="1"/>
</dbReference>
<dbReference type="GO" id="GO:0005576">
    <property type="term" value="C:extracellular region"/>
    <property type="evidence" value="ECO:0007669"/>
    <property type="project" value="TreeGrafter"/>
</dbReference>
<dbReference type="Gene3D" id="3.20.20.80">
    <property type="entry name" value="Glycosidases"/>
    <property type="match status" value="1"/>
</dbReference>
<dbReference type="GO" id="GO:0008061">
    <property type="term" value="F:chitin binding"/>
    <property type="evidence" value="ECO:0007669"/>
    <property type="project" value="InterPro"/>
</dbReference>
<sequence length="434" mass="47112">MKTLSNHLLLLVQTVLFLFVALAAGCKHPEHSTTSPADTITTTAAPTTTDAVPTTTAVPEPTTPSSDHRLIAYIADWALPEKIAWDKLDQVIYSFAVPNENGELGEFNGDQLKSIVEEGHDNDKSVSLSIGGWTGSLYFSSLVGSESSRTKFVKSITNAVEEYDLDAINIDWEYPNSANGVACNQNDPADTANYLTFVQQLRESLPEGTLINAAVATAPFNDENQQPSASLDPEWKNALDGFYIMGYDVNGNWNEKVGPNAPLYFKDQSDGIDSVSADSAVKAWIDAGIPADQLYLGVPFYGRIAQVKTGATSSSGMYQPLDGKQIKGDKYDEKAADPCPNAVSTFSGMYQWRSIESQGIPTNSSGWETSWDEASQTPYAYNGNRVLSFDDPHSLQAKVKYAKANGLGGVMLWSLEMDDVDNTLLNALQGIRND</sequence>
<dbReference type="PROSITE" id="PS51910">
    <property type="entry name" value="GH18_2"/>
    <property type="match status" value="1"/>
</dbReference>
<dbReference type="EMBL" id="JAEPRB010000013">
    <property type="protein sequence ID" value="KAG2226780.1"/>
    <property type="molecule type" value="Genomic_DNA"/>
</dbReference>
<proteinExistence type="predicted"/>
<dbReference type="Pfam" id="PF00704">
    <property type="entry name" value="Glyco_hydro_18"/>
    <property type="match status" value="1"/>
</dbReference>
<protein>
    <recommendedName>
        <fullName evidence="2">GH18 domain-containing protein</fullName>
    </recommendedName>
</protein>
<dbReference type="GO" id="GO:0004568">
    <property type="term" value="F:chitinase activity"/>
    <property type="evidence" value="ECO:0007669"/>
    <property type="project" value="TreeGrafter"/>
</dbReference>
<reference evidence="3 4" key="1">
    <citation type="submission" date="2020-12" db="EMBL/GenBank/DDBJ databases">
        <title>Metabolic potential, ecology and presence of endohyphal bacteria is reflected in genomic diversity of Mucoromycotina.</title>
        <authorList>
            <person name="Muszewska A."/>
            <person name="Okrasinska A."/>
            <person name="Steczkiewicz K."/>
            <person name="Drgas O."/>
            <person name="Orlowska M."/>
            <person name="Perlinska-Lenart U."/>
            <person name="Aleksandrzak-Piekarczyk T."/>
            <person name="Szatraj K."/>
            <person name="Zielenkiewicz U."/>
            <person name="Pilsyk S."/>
            <person name="Malc E."/>
            <person name="Mieczkowski P."/>
            <person name="Kruszewska J.S."/>
            <person name="Biernat P."/>
            <person name="Pawlowska J."/>
        </authorList>
    </citation>
    <scope>NUCLEOTIDE SEQUENCE [LARGE SCALE GENOMIC DNA]</scope>
    <source>
        <strain evidence="3 4">CBS 142.35</strain>
    </source>
</reference>
<evidence type="ECO:0000313" key="3">
    <source>
        <dbReference type="EMBL" id="KAG2226780.1"/>
    </source>
</evidence>
<feature type="chain" id="PRO_5034835072" description="GH18 domain-containing protein" evidence="1">
    <location>
        <begin position="26"/>
        <end position="434"/>
    </location>
</feature>
<dbReference type="InterPro" id="IPR011583">
    <property type="entry name" value="Chitinase_II/V-like_cat"/>
</dbReference>
<dbReference type="SMART" id="SM00636">
    <property type="entry name" value="Glyco_18"/>
    <property type="match status" value="1"/>
</dbReference>
<dbReference type="Gene3D" id="3.10.50.10">
    <property type="match status" value="1"/>
</dbReference>
<name>A0A8H7SC39_9FUNG</name>
<comment type="caution">
    <text evidence="3">The sequence shown here is derived from an EMBL/GenBank/DDBJ whole genome shotgun (WGS) entry which is preliminary data.</text>
</comment>
<dbReference type="Proteomes" id="UP000646827">
    <property type="component" value="Unassembled WGS sequence"/>
</dbReference>
<dbReference type="InterPro" id="IPR017853">
    <property type="entry name" value="GH"/>
</dbReference>
<evidence type="ECO:0000313" key="4">
    <source>
        <dbReference type="Proteomes" id="UP000646827"/>
    </source>
</evidence>
<gene>
    <name evidence="3" type="ORF">INT45_005745</name>
</gene>
<dbReference type="OrthoDB" id="76388at2759"/>
<keyword evidence="1" id="KW-0732">Signal</keyword>